<reference evidence="3" key="1">
    <citation type="submission" date="2020-03" db="EMBL/GenBank/DDBJ databases">
        <title>The deep terrestrial virosphere.</title>
        <authorList>
            <person name="Holmfeldt K."/>
            <person name="Nilsson E."/>
            <person name="Simone D."/>
            <person name="Lopez-Fernandez M."/>
            <person name="Wu X."/>
            <person name="de Brujin I."/>
            <person name="Lundin D."/>
            <person name="Andersson A."/>
            <person name="Bertilsson S."/>
            <person name="Dopson M."/>
        </authorList>
    </citation>
    <scope>NUCLEOTIDE SEQUENCE</scope>
    <source>
        <strain evidence="3">MM415B00786</strain>
    </source>
</reference>
<evidence type="ECO:0000313" key="3">
    <source>
        <dbReference type="EMBL" id="QJA62400.1"/>
    </source>
</evidence>
<evidence type="ECO:0000256" key="2">
    <source>
        <dbReference type="SAM" id="MobiDB-lite"/>
    </source>
</evidence>
<name>A0A6M3IY17_9ZZZZ</name>
<protein>
    <submittedName>
        <fullName evidence="3">Putative tail tape measure protein</fullName>
    </submittedName>
</protein>
<organism evidence="3">
    <name type="scientific">viral metagenome</name>
    <dbReference type="NCBI Taxonomy" id="1070528"/>
    <lineage>
        <taxon>unclassified sequences</taxon>
        <taxon>metagenomes</taxon>
        <taxon>organismal metagenomes</taxon>
    </lineage>
</organism>
<dbReference type="PANTHER" id="PTHR38812:SF2">
    <property type="entry name" value="MU-LIKE PROPHAGE FLUMU PROTEIN GP42"/>
    <property type="match status" value="1"/>
</dbReference>
<feature type="region of interest" description="Disordered" evidence="2">
    <location>
        <begin position="33"/>
        <end position="55"/>
    </location>
</feature>
<proteinExistence type="predicted"/>
<feature type="compositionally biased region" description="Low complexity" evidence="2">
    <location>
        <begin position="37"/>
        <end position="46"/>
    </location>
</feature>
<feature type="coiled-coil region" evidence="1">
    <location>
        <begin position="394"/>
        <end position="421"/>
    </location>
</feature>
<accession>A0A6M3IY17</accession>
<dbReference type="EMBL" id="MT141470">
    <property type="protein sequence ID" value="QJA62400.1"/>
    <property type="molecule type" value="Genomic_DNA"/>
</dbReference>
<dbReference type="InterPro" id="IPR053058">
    <property type="entry name" value="Mulikevirus_tape_measure"/>
</dbReference>
<evidence type="ECO:0000256" key="1">
    <source>
        <dbReference type="SAM" id="Coils"/>
    </source>
</evidence>
<sequence>MANLGDIQASIGADITALRRDLSQASDMFKRSTGDMASRASSSSRSIAGSFDGVSRSASNMEGKIRAALLAFVGFQAAKTAAASLWEVAAGFEAMEAQLDIITKGRGKETLEEVNRIALALPVSTTAATAAFTRLSAMGLAPTKKEFLTLIDVASIFGDEVIGRLSLQLGQAQAKGKLMAQDLNIMAEAGINARKYLTDAFQMPLEKLQESAIPIRDQISAIFEGMAKDFEGSSAKMAKTGRGVVEEFKSYATEIQRRFAELGVYEEVKKQISETTESMWKWYEANEAIITQNIPRYIENVKKALGGIWDFVSSHPELIEFGLVGFALMGRKGVVAGALIGEMYGQIKEVFETIYASQMTILANRRGEVADRIKILEPATKTKPSLFGLSESTIQDYKDELRDLRIELDLIDKTMDKVSKKTITNNQQTAALKAQHDAVRAIAKALAEENSVLDELAANAAKIKPPIEEDEKAMLALAKAIEQAAQESANAMESLMEYTKLEEFMAKDLTQALEEMRRKRLATTTGMTQENIKLNQQEHDQILANQQIQTEMQIEEWEKQRQNYEHFLDRVQDLAVDVFQNMTDKNITSWQDMVDSMADTWFRFIREIAAQKIRVAIEASMKKSGGEGTGFSLGSLFNMGSSTSIPSDVAGESGSMSGATQSTGGMDWGSMFGGGGGTSAGSSGATSVVSGLMAGWETYQAGKAANEDIYGHGQMSSPELAGLNSAVSQFFAEYYGGPIMGMINKAIVMPIMNNAIWGQKNLQWGLTGGPKMEGATKAETAFGTIGGFDKHQDFPREVETNIKNFLKGSVAPVAEVIAEWMTDAQIEAATIASSNWRGDVSAKITEEGLQTKALYWFKSLGLAIDTGFGEWMADFEGSFDQFVDLVTARAAVMDEIDTVLNPVRMTEYGVAVQAVDDNFKAMKEVLDETGGSVQELTDLEKAHGIVLADLRQIYVDNFEAAKMQLSGMSTGDIQLVQWAAKFDVTATEVISNWGNIEAAILAMGWDEFETMVKNSGMELGEFYQMLFGFNSAADATAVVLHDMNLASGQMAGIFSNLELEIININTAFDAWIYATKDLANATEIATELRRRETIAINSAIAADRARAVQFSISMGANQALATQSYISQQYGVNLNASGARDVVNWAAGSTQAERDAIAEHYNVTPEQLESDLLLIKSALDYVDAEAQRASDSITDMGSSISDMVNTIEDAMRSIDDLLYRLTGGDLAPVQSAEFFANQYSSLLASAQADPANVGAFTSFVPEMLDFMSAYGGNYAELTSGVIGDLQGLRQQIGGQNLQLTMNLQVNQRQLGSVVADEIPLNSDLLTALDRVINLRIQRP</sequence>
<dbReference type="PANTHER" id="PTHR38812">
    <property type="entry name" value="MU-LIKE PROPHAGE FLUMU PROTEIN GP42"/>
    <property type="match status" value="1"/>
</dbReference>
<gene>
    <name evidence="3" type="ORF">MM415B00786_0014</name>
</gene>
<keyword evidence="1" id="KW-0175">Coiled coil</keyword>